<dbReference type="EMBL" id="JAVDYC010000001">
    <property type="protein sequence ID" value="MDR7322950.1"/>
    <property type="molecule type" value="Genomic_DNA"/>
</dbReference>
<dbReference type="Proteomes" id="UP001183629">
    <property type="component" value="Unassembled WGS sequence"/>
</dbReference>
<evidence type="ECO:0000313" key="1">
    <source>
        <dbReference type="EMBL" id="MDR7322950.1"/>
    </source>
</evidence>
<name>A0AAE3ZSA9_9ACTN</name>
<protein>
    <submittedName>
        <fullName evidence="1">Uncharacterized protein</fullName>
    </submittedName>
</protein>
<keyword evidence="2" id="KW-1185">Reference proteome</keyword>
<dbReference type="AlphaFoldDB" id="A0AAE3ZSA9"/>
<accession>A0AAE3ZSA9</accession>
<gene>
    <name evidence="1" type="ORF">J2S44_003200</name>
</gene>
<sequence length="80" mass="8606">MDEFTLPCPVARECDACDGDFELDVYEAETAVGVVCMTLCGDCFDTGRTPRLYVPSAVKLALRHRGHLVDAGMALPEVAA</sequence>
<dbReference type="RefSeq" id="WP_310414086.1">
    <property type="nucleotide sequence ID" value="NZ_JAVDYC010000001.1"/>
</dbReference>
<organism evidence="1 2">
    <name type="scientific">Catenuloplanes niger</name>
    <dbReference type="NCBI Taxonomy" id="587534"/>
    <lineage>
        <taxon>Bacteria</taxon>
        <taxon>Bacillati</taxon>
        <taxon>Actinomycetota</taxon>
        <taxon>Actinomycetes</taxon>
        <taxon>Micromonosporales</taxon>
        <taxon>Micromonosporaceae</taxon>
        <taxon>Catenuloplanes</taxon>
    </lineage>
</organism>
<comment type="caution">
    <text evidence="1">The sequence shown here is derived from an EMBL/GenBank/DDBJ whole genome shotgun (WGS) entry which is preliminary data.</text>
</comment>
<evidence type="ECO:0000313" key="2">
    <source>
        <dbReference type="Proteomes" id="UP001183629"/>
    </source>
</evidence>
<reference evidence="1 2" key="1">
    <citation type="submission" date="2023-07" db="EMBL/GenBank/DDBJ databases">
        <title>Sequencing the genomes of 1000 actinobacteria strains.</title>
        <authorList>
            <person name="Klenk H.-P."/>
        </authorList>
    </citation>
    <scope>NUCLEOTIDE SEQUENCE [LARGE SCALE GENOMIC DNA]</scope>
    <source>
        <strain evidence="1 2">DSM 44711</strain>
    </source>
</reference>
<proteinExistence type="predicted"/>